<organism evidence="1 2">
    <name type="scientific">Citrus sinensis</name>
    <name type="common">Sweet orange</name>
    <name type="synonym">Citrus aurantium var. sinensis</name>
    <dbReference type="NCBI Taxonomy" id="2711"/>
    <lineage>
        <taxon>Eukaryota</taxon>
        <taxon>Viridiplantae</taxon>
        <taxon>Streptophyta</taxon>
        <taxon>Embryophyta</taxon>
        <taxon>Tracheophyta</taxon>
        <taxon>Spermatophyta</taxon>
        <taxon>Magnoliopsida</taxon>
        <taxon>eudicotyledons</taxon>
        <taxon>Gunneridae</taxon>
        <taxon>Pentapetalae</taxon>
        <taxon>rosids</taxon>
        <taxon>malvids</taxon>
        <taxon>Sapindales</taxon>
        <taxon>Rutaceae</taxon>
        <taxon>Aurantioideae</taxon>
        <taxon>Citrus</taxon>
    </lineage>
</organism>
<sequence length="1763" mass="194348">MEDKKKSENGCGIEDDEESLQLLGGDRENQVGLASAGGGGEEATCGFGAGGNGGAAAGEILDVKAFHQLFGEDGGGNLVNEDFLQVGKSSVNACENGGLDFASELFEGLFGEVSGGGNGGEGIGSLFGQVNGSGGGGGGGDGNGGLGFCGEGFGGLFGSVDDGNGIERLFGEIAASGNENDGKSAMVMPKRKRGRPVGSKNKKKVPAYQADIEGLSKVGEDGIEGPMKKRGRPKGSKNKRKKNFDEQNQEFPGQIARGEDRDGKITCNIEQPIGDGNAEPKYRQGQCSAVERGSNSVVGTILQAGSEIQRDSGMPVDASFGDTAVRENVKPKKKRGRPKGSKSKKQKLAEGNQEIASAKVCDDTITCNIEQSIIGDGIVEPKYRQAHSTAVGEVHTAGEGVYNGVVGTIFPTGLKIQRDRGMPVNARFGDGVVRENVKPEKKRGRPKGSKSKKQKLAKGNQEISSDIVCGVGDYYSNVRLEGLENQRVTAVNEEYGIVNVEASNGDGADCVTAGAKDKPAWLQVFNNTKKNHFAGVVYEVPVEILVGDNACDQNFRPLDLENKRTTCGGDENRKMNVEATEGETVNSMPRKKRGRPKGWKKKKEIVGAEEIIQPLSGGDNIVLLKRKRGRPKGWKKKKEIVGAEEIIQPLSGGDNIVLLKRKRGRPKGWRKKKEIVGAEEIIQQLSGGGNIVLLKKKRGRPMGSKKKNKILTSEENRRMPGNIVCDNGSGHKNVLPVSLERTSMAKGEEKQQVGDVQKNDCGNKKPCKRGRAKDGKNKRAVFYGKALNRILAKKHQNQRPPTKIGEEKGKYMKVKRGCLVEEGSDIGHGDINTCKLSNDSVKIEKRTRGRPRKICNQSENSESIDATSCKKEQRGLMCHQCLRNDRNDVVVCANCKRKRYCYQCVAKWYPEKTREDIEIACPFCRGNCNCRVCLKQDLDVLAGHQEEDKNIKLEKLLYLLQKTLPLLRHIQQEQNSELEVESKICGIQLTEDRVKRSVLDDDDRVYCDNCSTSIVNFHRSCPNPDCSYDLCLTCCWEIRKDIQSGDKEAKSSQQQVFEKVCGQVAELNGQNSVNFGTDDCVADMSCKFLDWRAEPHGRIPCPPKARGGCGTQMLALRRIFDANWVSKLITTAEDLTFSYRSLDVNVSQGCSLCHPVDSAENGTKPLEVRQAAYRESSQDNYLYCPNAIQLGNSAIEHFQMHWIRGEPVIVRNVLETTCGLSWDPMVMWRAFVGARRILKEEAHKVKAIDCLEWCEVEINIFQFFKGYLEGRRYRNGWPGMLKLKDWPPSNSFEECLPRHGAEFIAMLPFADYTHPKSGLLNLATKLPAVLKPDLGPKAYIAYGSSEELGRGDSVTKLHCDISDAVNVLTHTAEVKIPPWQQKIIKNLQKKYVAEDLDKLSSRVPNASGRVGRKPRKKPPKEKNPKVNTTGSDSLMEHFNLEEKKQDGIQNTSQEGEYSKGLDALWLPPKRRESALGQSDFHGPKPDQGERDAASDSLPDNRIQSYNNCLDDAGANPSFPNGMDTGHSCAAVEEFQPAHALESNHETVEGSMCNQDHPYDVAGKTELVKGEGSLEATYSDDGVDNEASIESNVNAERDNFLDNHMTDVVYGGAVWDIFRRQDVPKLIEYLQKHQKEFRHINNLPVTSVIHPIHDQTLFLSERHKKQLKEEFNVEPWTFEQHLGEAVFIPAGCPHQVRNRKSCIKVALDFVSPENVQECIQLTEEFRLLPKGHRAKEDKLEVKKMALYAVSAAVSEAQILTSKSK</sequence>
<accession>A0ACB8M2U5</accession>
<gene>
    <name evidence="1" type="ORF">KPL71_007908</name>
</gene>
<reference evidence="2" key="1">
    <citation type="journal article" date="2023" name="Hortic. Res.">
        <title>A chromosome-level phased genome enabling allele-level studies in sweet orange: a case study on citrus Huanglongbing tolerance.</title>
        <authorList>
            <person name="Wu B."/>
            <person name="Yu Q."/>
            <person name="Deng Z."/>
            <person name="Duan Y."/>
            <person name="Luo F."/>
            <person name="Gmitter F. Jr."/>
        </authorList>
    </citation>
    <scope>NUCLEOTIDE SEQUENCE [LARGE SCALE GENOMIC DNA]</scope>
    <source>
        <strain evidence="2">cv. Valencia</strain>
    </source>
</reference>
<dbReference type="EMBL" id="CM039172">
    <property type="protein sequence ID" value="KAH9779966.1"/>
    <property type="molecule type" value="Genomic_DNA"/>
</dbReference>
<keyword evidence="2" id="KW-1185">Reference proteome</keyword>
<name>A0ACB8M2U5_CITSI</name>
<comment type="caution">
    <text evidence="1">The sequence shown here is derived from an EMBL/GenBank/DDBJ whole genome shotgun (WGS) entry which is preliminary data.</text>
</comment>
<evidence type="ECO:0000313" key="2">
    <source>
        <dbReference type="Proteomes" id="UP000829398"/>
    </source>
</evidence>
<proteinExistence type="predicted"/>
<dbReference type="Proteomes" id="UP000829398">
    <property type="component" value="Chromosome 3"/>
</dbReference>
<protein>
    <submittedName>
        <fullName evidence="1">JmjC domain-containing protein</fullName>
    </submittedName>
</protein>
<evidence type="ECO:0000313" key="1">
    <source>
        <dbReference type="EMBL" id="KAH9779966.1"/>
    </source>
</evidence>